<accession>A0AAV1JRK2</accession>
<evidence type="ECO:0000256" key="1">
    <source>
        <dbReference type="SAM" id="MobiDB-lite"/>
    </source>
</evidence>
<evidence type="ECO:0000313" key="3">
    <source>
        <dbReference type="Proteomes" id="UP001497472"/>
    </source>
</evidence>
<keyword evidence="3" id="KW-1185">Reference proteome</keyword>
<organism evidence="2 3">
    <name type="scientific">Leptosia nina</name>
    <dbReference type="NCBI Taxonomy" id="320188"/>
    <lineage>
        <taxon>Eukaryota</taxon>
        <taxon>Metazoa</taxon>
        <taxon>Ecdysozoa</taxon>
        <taxon>Arthropoda</taxon>
        <taxon>Hexapoda</taxon>
        <taxon>Insecta</taxon>
        <taxon>Pterygota</taxon>
        <taxon>Neoptera</taxon>
        <taxon>Endopterygota</taxon>
        <taxon>Lepidoptera</taxon>
        <taxon>Glossata</taxon>
        <taxon>Ditrysia</taxon>
        <taxon>Papilionoidea</taxon>
        <taxon>Pieridae</taxon>
        <taxon>Pierinae</taxon>
        <taxon>Leptosia</taxon>
    </lineage>
</organism>
<dbReference type="AlphaFoldDB" id="A0AAV1JRK2"/>
<dbReference type="Proteomes" id="UP001497472">
    <property type="component" value="Unassembled WGS sequence"/>
</dbReference>
<dbReference type="EMBL" id="CAVLEF010000132">
    <property type="protein sequence ID" value="CAK1551496.1"/>
    <property type="molecule type" value="Genomic_DNA"/>
</dbReference>
<protein>
    <submittedName>
        <fullName evidence="2">Uncharacterized protein</fullName>
    </submittedName>
</protein>
<evidence type="ECO:0000313" key="2">
    <source>
        <dbReference type="EMBL" id="CAK1551496.1"/>
    </source>
</evidence>
<sequence length="99" mass="11139">MTGERRPGGAYRPMIMSRHPTDNITKPSLLCEGLAKVTELHKTRRNDTISEEELPGGRNSNRCEDVQVIYCVQKTNNGESNRPEPITPDVPSCCCFVQY</sequence>
<reference evidence="2 3" key="1">
    <citation type="submission" date="2023-11" db="EMBL/GenBank/DDBJ databases">
        <authorList>
            <person name="Okamura Y."/>
        </authorList>
    </citation>
    <scope>NUCLEOTIDE SEQUENCE [LARGE SCALE GENOMIC DNA]</scope>
</reference>
<gene>
    <name evidence="2" type="ORF">LNINA_LOCUS10629</name>
</gene>
<name>A0AAV1JRK2_9NEOP</name>
<comment type="caution">
    <text evidence="2">The sequence shown here is derived from an EMBL/GenBank/DDBJ whole genome shotgun (WGS) entry which is preliminary data.</text>
</comment>
<feature type="region of interest" description="Disordered" evidence="1">
    <location>
        <begin position="1"/>
        <end position="22"/>
    </location>
</feature>
<proteinExistence type="predicted"/>